<feature type="transmembrane region" description="Helical" evidence="9">
    <location>
        <begin position="20"/>
        <end position="39"/>
    </location>
</feature>
<name>A0AAJ5NBG6_9BURK</name>
<feature type="transmembrane region" description="Helical" evidence="9">
    <location>
        <begin position="70"/>
        <end position="90"/>
    </location>
</feature>
<dbReference type="GO" id="GO:0055085">
    <property type="term" value="P:transmembrane transport"/>
    <property type="evidence" value="ECO:0007669"/>
    <property type="project" value="InterPro"/>
</dbReference>
<comment type="similarity">
    <text evidence="2">Belongs to the amino acid-polyamine-organocation (APC) superfamily. Amino acid transporter (AAT) (TC 2.A.3.1) family.</text>
</comment>
<gene>
    <name evidence="11" type="primary">aroP_2</name>
    <name evidence="11" type="ORF">BSTAB16_5538</name>
</gene>
<evidence type="ECO:0000256" key="7">
    <source>
        <dbReference type="ARBA" id="ARBA00022989"/>
    </source>
</evidence>
<dbReference type="AlphaFoldDB" id="A0AAJ5NBG6"/>
<evidence type="ECO:0000256" key="6">
    <source>
        <dbReference type="ARBA" id="ARBA00022970"/>
    </source>
</evidence>
<accession>A0AAJ5NBG6</accession>
<feature type="transmembrane region" description="Helical" evidence="9">
    <location>
        <begin position="46"/>
        <end position="64"/>
    </location>
</feature>
<reference evidence="11 12" key="1">
    <citation type="submission" date="2017-11" db="EMBL/GenBank/DDBJ databases">
        <authorList>
            <person name="Seth-Smith MB H."/>
        </authorList>
    </citation>
    <scope>NUCLEOTIDE SEQUENCE [LARGE SCALE GENOMIC DNA]</scope>
    <source>
        <strain evidence="11">E</strain>
    </source>
</reference>
<keyword evidence="6" id="KW-0029">Amino-acid transport</keyword>
<dbReference type="Proteomes" id="UP000268684">
    <property type="component" value="Chromosome II"/>
</dbReference>
<dbReference type="GO" id="GO:0005886">
    <property type="term" value="C:plasma membrane"/>
    <property type="evidence" value="ECO:0007669"/>
    <property type="project" value="UniProtKB-SubCell"/>
</dbReference>
<evidence type="ECO:0000256" key="9">
    <source>
        <dbReference type="SAM" id="Phobius"/>
    </source>
</evidence>
<dbReference type="PANTHER" id="PTHR43495:SF4">
    <property type="entry name" value="AROMATIC AMINO ACID TRANSPORT PROTEIN AROP"/>
    <property type="match status" value="1"/>
</dbReference>
<dbReference type="PANTHER" id="PTHR43495">
    <property type="entry name" value="GABA PERMEASE"/>
    <property type="match status" value="1"/>
</dbReference>
<dbReference type="Pfam" id="PF00324">
    <property type="entry name" value="AA_permease"/>
    <property type="match status" value="1"/>
</dbReference>
<dbReference type="InterPro" id="IPR004841">
    <property type="entry name" value="AA-permease/SLC12A_dom"/>
</dbReference>
<evidence type="ECO:0000256" key="1">
    <source>
        <dbReference type="ARBA" id="ARBA00004651"/>
    </source>
</evidence>
<keyword evidence="5 9" id="KW-0812">Transmembrane</keyword>
<evidence type="ECO:0000256" key="2">
    <source>
        <dbReference type="ARBA" id="ARBA00008583"/>
    </source>
</evidence>
<sequence>MVVTAALSSFNCIVFSGARMLSSMAGNGLAPASFAVLSASGSPSRAVRATVLFMSVGVVLNYVIPARVFGWLMSFLSFDVAVIWAMIVLTHMRFRRAMAARGVTTTFRMPYATVTSWICLVFVAFVFVMLGVDPSTRGSLVAGAAVMALMAIVYRRSRHLQAAARSTRVAFGTERV</sequence>
<organism evidence="11 12">
    <name type="scientific">Burkholderia stabilis</name>
    <dbReference type="NCBI Taxonomy" id="95485"/>
    <lineage>
        <taxon>Bacteria</taxon>
        <taxon>Pseudomonadati</taxon>
        <taxon>Pseudomonadota</taxon>
        <taxon>Betaproteobacteria</taxon>
        <taxon>Burkholderiales</taxon>
        <taxon>Burkholderiaceae</taxon>
        <taxon>Burkholderia</taxon>
        <taxon>Burkholderia cepacia complex</taxon>
    </lineage>
</organism>
<keyword evidence="7 9" id="KW-1133">Transmembrane helix</keyword>
<dbReference type="EMBL" id="LR025743">
    <property type="protein sequence ID" value="VBB15342.1"/>
    <property type="molecule type" value="Genomic_DNA"/>
</dbReference>
<dbReference type="Gene3D" id="1.20.1740.10">
    <property type="entry name" value="Amino acid/polyamine transporter I"/>
    <property type="match status" value="1"/>
</dbReference>
<feature type="transmembrane region" description="Helical" evidence="9">
    <location>
        <begin position="138"/>
        <end position="155"/>
    </location>
</feature>
<evidence type="ECO:0000259" key="10">
    <source>
        <dbReference type="Pfam" id="PF00324"/>
    </source>
</evidence>
<feature type="domain" description="Amino acid permease/ SLC12A" evidence="10">
    <location>
        <begin position="2"/>
        <end position="139"/>
    </location>
</feature>
<evidence type="ECO:0000256" key="8">
    <source>
        <dbReference type="ARBA" id="ARBA00023136"/>
    </source>
</evidence>
<feature type="transmembrane region" description="Helical" evidence="9">
    <location>
        <begin position="111"/>
        <end position="132"/>
    </location>
</feature>
<keyword evidence="4" id="KW-1003">Cell membrane</keyword>
<dbReference type="GO" id="GO:0006865">
    <property type="term" value="P:amino acid transport"/>
    <property type="evidence" value="ECO:0007669"/>
    <property type="project" value="UniProtKB-KW"/>
</dbReference>
<evidence type="ECO:0000256" key="5">
    <source>
        <dbReference type="ARBA" id="ARBA00022692"/>
    </source>
</evidence>
<protein>
    <submittedName>
        <fullName evidence="11">General aromatic amino acid permease,putative proline-specific permease,Amino acid transporters,amino acid permease (Yeast),Amino acid permease</fullName>
    </submittedName>
</protein>
<comment type="subcellular location">
    <subcellularLocation>
        <location evidence="1">Cell membrane</location>
        <topology evidence="1">Multi-pass membrane protein</topology>
    </subcellularLocation>
</comment>
<keyword evidence="12" id="KW-1185">Reference proteome</keyword>
<proteinExistence type="inferred from homology"/>
<keyword evidence="8 9" id="KW-0472">Membrane</keyword>
<evidence type="ECO:0000313" key="11">
    <source>
        <dbReference type="EMBL" id="VBB15342.1"/>
    </source>
</evidence>
<evidence type="ECO:0000256" key="4">
    <source>
        <dbReference type="ARBA" id="ARBA00022475"/>
    </source>
</evidence>
<evidence type="ECO:0000256" key="3">
    <source>
        <dbReference type="ARBA" id="ARBA00022448"/>
    </source>
</evidence>
<evidence type="ECO:0000313" key="12">
    <source>
        <dbReference type="Proteomes" id="UP000268684"/>
    </source>
</evidence>
<keyword evidence="3" id="KW-0813">Transport</keyword>